<evidence type="ECO:0000313" key="4">
    <source>
        <dbReference type="EMBL" id="RVW66040.1"/>
    </source>
</evidence>
<dbReference type="Proteomes" id="UP000288805">
    <property type="component" value="Unassembled WGS sequence"/>
</dbReference>
<dbReference type="Gene3D" id="3.40.50.720">
    <property type="entry name" value="NAD(P)-binding Rossmann-like Domain"/>
    <property type="match status" value="1"/>
</dbReference>
<protein>
    <submittedName>
        <fullName evidence="4">Tropinone reductase-like</fullName>
    </submittedName>
</protein>
<dbReference type="InterPro" id="IPR002347">
    <property type="entry name" value="SDR_fam"/>
</dbReference>
<evidence type="ECO:0000313" key="5">
    <source>
        <dbReference type="Proteomes" id="UP000288805"/>
    </source>
</evidence>
<dbReference type="PANTHER" id="PTHR42898:SF6">
    <property type="entry name" value="NADP-DEPENDENT MANNITOL DEHYDROGENASE"/>
    <property type="match status" value="1"/>
</dbReference>
<dbReference type="AlphaFoldDB" id="A0A438G1E7"/>
<dbReference type="EMBL" id="QGNW01000684">
    <property type="protein sequence ID" value="RVW66040.1"/>
    <property type="molecule type" value="Genomic_DNA"/>
</dbReference>
<dbReference type="InterPro" id="IPR045000">
    <property type="entry name" value="TR"/>
</dbReference>
<sequence length="85" mass="9497">MNQLTKNLACEWAEDNIRSNAVAPWYIKTPMVDQMLSNKTFLEGVINRAPLRRVGDPKEVSSLVAFLCLPASSTLLDRLFVSMVA</sequence>
<evidence type="ECO:0000256" key="1">
    <source>
        <dbReference type="ARBA" id="ARBA00022857"/>
    </source>
</evidence>
<organism evidence="4 5">
    <name type="scientific">Vitis vinifera</name>
    <name type="common">Grape</name>
    <dbReference type="NCBI Taxonomy" id="29760"/>
    <lineage>
        <taxon>Eukaryota</taxon>
        <taxon>Viridiplantae</taxon>
        <taxon>Streptophyta</taxon>
        <taxon>Embryophyta</taxon>
        <taxon>Tracheophyta</taxon>
        <taxon>Spermatophyta</taxon>
        <taxon>Magnoliopsida</taxon>
        <taxon>eudicotyledons</taxon>
        <taxon>Gunneridae</taxon>
        <taxon>Pentapetalae</taxon>
        <taxon>rosids</taxon>
        <taxon>Vitales</taxon>
        <taxon>Vitaceae</taxon>
        <taxon>Viteae</taxon>
        <taxon>Vitis</taxon>
    </lineage>
</organism>
<accession>A0A438G1E7</accession>
<dbReference type="Pfam" id="PF13561">
    <property type="entry name" value="adh_short_C2"/>
    <property type="match status" value="1"/>
</dbReference>
<dbReference type="PANTHER" id="PTHR42898">
    <property type="entry name" value="TROPINONE REDUCTASE"/>
    <property type="match status" value="1"/>
</dbReference>
<gene>
    <name evidence="4" type="primary">VvCHDp000402_10</name>
    <name evidence="4" type="ORF">CK203_007480</name>
</gene>
<reference evidence="4 5" key="1">
    <citation type="journal article" date="2018" name="PLoS Genet.">
        <title>Population sequencing reveals clonal diversity and ancestral inbreeding in the grapevine cultivar Chardonnay.</title>
        <authorList>
            <person name="Roach M.J."/>
            <person name="Johnson D.L."/>
            <person name="Bohlmann J."/>
            <person name="van Vuuren H.J."/>
            <person name="Jones S.J."/>
            <person name="Pretorius I.S."/>
            <person name="Schmidt S.A."/>
            <person name="Borneman A.R."/>
        </authorList>
    </citation>
    <scope>NUCLEOTIDE SEQUENCE [LARGE SCALE GENOMIC DNA]</scope>
    <source>
        <strain evidence="5">cv. Chardonnay</strain>
        <tissue evidence="4">Leaf</tissue>
    </source>
</reference>
<evidence type="ECO:0000256" key="3">
    <source>
        <dbReference type="ARBA" id="ARBA00025714"/>
    </source>
</evidence>
<name>A0A438G1E7_VITVI</name>
<proteinExistence type="inferred from homology"/>
<dbReference type="SUPFAM" id="SSF51735">
    <property type="entry name" value="NAD(P)-binding Rossmann-fold domains"/>
    <property type="match status" value="1"/>
</dbReference>
<dbReference type="InterPro" id="IPR036291">
    <property type="entry name" value="NAD(P)-bd_dom_sf"/>
</dbReference>
<keyword evidence="1" id="KW-0521">NADP</keyword>
<keyword evidence="2" id="KW-0560">Oxidoreductase</keyword>
<dbReference type="PRINTS" id="PR00081">
    <property type="entry name" value="GDHRDH"/>
</dbReference>
<dbReference type="GO" id="GO:0016491">
    <property type="term" value="F:oxidoreductase activity"/>
    <property type="evidence" value="ECO:0007669"/>
    <property type="project" value="UniProtKB-KW"/>
</dbReference>
<comment type="caution">
    <text evidence="4">The sequence shown here is derived from an EMBL/GenBank/DDBJ whole genome shotgun (WGS) entry which is preliminary data.</text>
</comment>
<evidence type="ECO:0000256" key="2">
    <source>
        <dbReference type="ARBA" id="ARBA00023002"/>
    </source>
</evidence>
<comment type="similarity">
    <text evidence="3">Belongs to the short-chain dehydrogenases/reductases (SDR) family. SDR65C subfamily.</text>
</comment>